<proteinExistence type="predicted"/>
<gene>
    <name evidence="2" type="ORF">BGZ97_007644</name>
</gene>
<feature type="region of interest" description="Disordered" evidence="1">
    <location>
        <begin position="58"/>
        <end position="124"/>
    </location>
</feature>
<evidence type="ECO:0000313" key="2">
    <source>
        <dbReference type="EMBL" id="KAG0285853.1"/>
    </source>
</evidence>
<dbReference type="Proteomes" id="UP000823405">
    <property type="component" value="Unassembled WGS sequence"/>
</dbReference>
<dbReference type="EMBL" id="JAAAIN010003409">
    <property type="protein sequence ID" value="KAG0285853.1"/>
    <property type="molecule type" value="Genomic_DNA"/>
</dbReference>
<organism evidence="2 3">
    <name type="scientific">Linnemannia gamsii</name>
    <dbReference type="NCBI Taxonomy" id="64522"/>
    <lineage>
        <taxon>Eukaryota</taxon>
        <taxon>Fungi</taxon>
        <taxon>Fungi incertae sedis</taxon>
        <taxon>Mucoromycota</taxon>
        <taxon>Mortierellomycotina</taxon>
        <taxon>Mortierellomycetes</taxon>
        <taxon>Mortierellales</taxon>
        <taxon>Mortierellaceae</taxon>
        <taxon>Linnemannia</taxon>
    </lineage>
</organism>
<feature type="compositionally biased region" description="Acidic residues" evidence="1">
    <location>
        <begin position="97"/>
        <end position="109"/>
    </location>
</feature>
<sequence length="124" mass="13332">MSHHDVVVHHIPRQFDNSPPSDLLDAVGAYDEPPPLDLPVVQARLIEIQARLEAMTIAADQEEADAEQENDDDEPNEEVVVGPDHLAGEGGAGVEQDNADVDDGEDDGIVIDHNEVAEAEEPAL</sequence>
<name>A0A9P6QRY7_9FUNG</name>
<accession>A0A9P6QRY7</accession>
<feature type="compositionally biased region" description="Acidic residues" evidence="1">
    <location>
        <begin position="60"/>
        <end position="77"/>
    </location>
</feature>
<evidence type="ECO:0000256" key="1">
    <source>
        <dbReference type="SAM" id="MobiDB-lite"/>
    </source>
</evidence>
<feature type="region of interest" description="Disordered" evidence="1">
    <location>
        <begin position="12"/>
        <end position="35"/>
    </location>
</feature>
<protein>
    <submittedName>
        <fullName evidence="2">Uncharacterized protein</fullName>
    </submittedName>
</protein>
<dbReference type="AlphaFoldDB" id="A0A9P6QRY7"/>
<comment type="caution">
    <text evidence="2">The sequence shown here is derived from an EMBL/GenBank/DDBJ whole genome shotgun (WGS) entry which is preliminary data.</text>
</comment>
<evidence type="ECO:0000313" key="3">
    <source>
        <dbReference type="Proteomes" id="UP000823405"/>
    </source>
</evidence>
<reference evidence="2" key="1">
    <citation type="journal article" date="2020" name="Fungal Divers.">
        <title>Resolving the Mortierellaceae phylogeny through synthesis of multi-gene phylogenetics and phylogenomics.</title>
        <authorList>
            <person name="Vandepol N."/>
            <person name="Liber J."/>
            <person name="Desiro A."/>
            <person name="Na H."/>
            <person name="Kennedy M."/>
            <person name="Barry K."/>
            <person name="Grigoriev I.V."/>
            <person name="Miller A.N."/>
            <person name="O'Donnell K."/>
            <person name="Stajich J.E."/>
            <person name="Bonito G."/>
        </authorList>
    </citation>
    <scope>NUCLEOTIDE SEQUENCE</scope>
    <source>
        <strain evidence="2">NVP60</strain>
    </source>
</reference>
<keyword evidence="3" id="KW-1185">Reference proteome</keyword>